<accession>A0A5P9CIS6</accession>
<dbReference type="InterPro" id="IPR000847">
    <property type="entry name" value="LysR_HTH_N"/>
</dbReference>
<evidence type="ECO:0000256" key="4">
    <source>
        <dbReference type="ARBA" id="ARBA00023163"/>
    </source>
</evidence>
<keyword evidence="2" id="KW-0805">Transcription regulation</keyword>
<comment type="similarity">
    <text evidence="1">Belongs to the LysR transcriptional regulatory family.</text>
</comment>
<dbReference type="InterPro" id="IPR036388">
    <property type="entry name" value="WH-like_DNA-bd_sf"/>
</dbReference>
<keyword evidence="7" id="KW-1185">Reference proteome</keyword>
<dbReference type="PANTHER" id="PTHR30126">
    <property type="entry name" value="HTH-TYPE TRANSCRIPTIONAL REGULATOR"/>
    <property type="match status" value="1"/>
</dbReference>
<keyword evidence="4" id="KW-0804">Transcription</keyword>
<evidence type="ECO:0000313" key="6">
    <source>
        <dbReference type="EMBL" id="QFT25607.1"/>
    </source>
</evidence>
<name>A0A5P9CIS6_9VIBR</name>
<dbReference type="PROSITE" id="PS50931">
    <property type="entry name" value="HTH_LYSR"/>
    <property type="match status" value="1"/>
</dbReference>
<dbReference type="Pfam" id="PF00126">
    <property type="entry name" value="HTH_1"/>
    <property type="match status" value="1"/>
</dbReference>
<evidence type="ECO:0000259" key="5">
    <source>
        <dbReference type="PROSITE" id="PS50931"/>
    </source>
</evidence>
<feature type="domain" description="HTH lysR-type" evidence="5">
    <location>
        <begin position="32"/>
        <end position="89"/>
    </location>
</feature>
<dbReference type="InterPro" id="IPR036390">
    <property type="entry name" value="WH_DNA-bd_sf"/>
</dbReference>
<dbReference type="AlphaFoldDB" id="A0A5P9CIS6"/>
<dbReference type="Proteomes" id="UP000326936">
    <property type="component" value="Chromosome"/>
</dbReference>
<dbReference type="KEGG" id="vaq:FIV01_04125"/>
<dbReference type="Gene3D" id="1.10.10.10">
    <property type="entry name" value="Winged helix-like DNA-binding domain superfamily/Winged helix DNA-binding domain"/>
    <property type="match status" value="1"/>
</dbReference>
<gene>
    <name evidence="6" type="primary">cysL2</name>
    <name evidence="6" type="ORF">FIV01_04125</name>
</gene>
<proteinExistence type="inferred from homology"/>
<reference evidence="6 7" key="1">
    <citation type="submission" date="2019-10" db="EMBL/GenBank/DDBJ databases">
        <title>Complete genome sequence of Vibrio sp. strain THAF100, isolated from non-filtered water from the water column of tank 6 of a marine aquarium containing stony-coral fragments. Water maintained at 26 degree C.</title>
        <authorList>
            <person name="Ruckert C."/>
            <person name="Franco A."/>
            <person name="Kalinowski J."/>
            <person name="Glaeser S."/>
        </authorList>
    </citation>
    <scope>NUCLEOTIDE SEQUENCE [LARGE SCALE GENOMIC DNA]</scope>
    <source>
        <strain evidence="6 7">THAF100</strain>
    </source>
</reference>
<dbReference type="RefSeq" id="WP_202408469.1">
    <property type="nucleotide sequence ID" value="NZ_CBCSDK010000003.1"/>
</dbReference>
<evidence type="ECO:0000256" key="1">
    <source>
        <dbReference type="ARBA" id="ARBA00009437"/>
    </source>
</evidence>
<dbReference type="PANTHER" id="PTHR30126:SF98">
    <property type="entry name" value="HTH-TYPE TRANSCRIPTIONAL ACTIVATOR BAUR"/>
    <property type="match status" value="1"/>
</dbReference>
<dbReference type="InterPro" id="IPR005119">
    <property type="entry name" value="LysR_subst-bd"/>
</dbReference>
<dbReference type="SUPFAM" id="SSF46785">
    <property type="entry name" value="Winged helix' DNA-binding domain"/>
    <property type="match status" value="1"/>
</dbReference>
<organism evidence="6 7">
    <name type="scientific">Vibrio aquimaris</name>
    <dbReference type="NCBI Taxonomy" id="2587862"/>
    <lineage>
        <taxon>Bacteria</taxon>
        <taxon>Pseudomonadati</taxon>
        <taxon>Pseudomonadota</taxon>
        <taxon>Gammaproteobacteria</taxon>
        <taxon>Vibrionales</taxon>
        <taxon>Vibrionaceae</taxon>
        <taxon>Vibrio</taxon>
    </lineage>
</organism>
<sequence>MHEIWFDKSQIIELKMRVYETMKALLGQLSDMDIRLLRVFMAVVDSGGLSAAEMELNIGRSTISRHLKDLEQRLGLVLCLRGRSGFSLTSEGLHIYESAQRLVLSMDEFRHEVNGLHHSLKGHLIIAMFDTTVTNSMCQVDKAIADYASRAPDVAIDIHVLPVNEIEKGVLEGKYHIGIIPPHRRSASLEYLPLFGEQMYMYCGKGHPLFDVQRLVSDDEVMAQKYAGLSFSSPNMEIGRALNLDKSATATNQEGIATLIRSGQYIGFLPEHFAAIMVVQDKIIRVNNPNFSYYCQFTAIHRKSPKPTRIVQEFLDSLMRSKTLVDEEQQQYT</sequence>
<dbReference type="GO" id="GO:0003700">
    <property type="term" value="F:DNA-binding transcription factor activity"/>
    <property type="evidence" value="ECO:0007669"/>
    <property type="project" value="InterPro"/>
</dbReference>
<evidence type="ECO:0000256" key="3">
    <source>
        <dbReference type="ARBA" id="ARBA00023125"/>
    </source>
</evidence>
<evidence type="ECO:0000313" key="7">
    <source>
        <dbReference type="Proteomes" id="UP000326936"/>
    </source>
</evidence>
<dbReference type="EMBL" id="CP045350">
    <property type="protein sequence ID" value="QFT25607.1"/>
    <property type="molecule type" value="Genomic_DNA"/>
</dbReference>
<dbReference type="CDD" id="cd05466">
    <property type="entry name" value="PBP2_LTTR_substrate"/>
    <property type="match status" value="1"/>
</dbReference>
<dbReference type="GO" id="GO:0000976">
    <property type="term" value="F:transcription cis-regulatory region binding"/>
    <property type="evidence" value="ECO:0007669"/>
    <property type="project" value="TreeGrafter"/>
</dbReference>
<dbReference type="SUPFAM" id="SSF53850">
    <property type="entry name" value="Periplasmic binding protein-like II"/>
    <property type="match status" value="1"/>
</dbReference>
<dbReference type="Pfam" id="PF03466">
    <property type="entry name" value="LysR_substrate"/>
    <property type="match status" value="1"/>
</dbReference>
<dbReference type="Gene3D" id="3.40.190.290">
    <property type="match status" value="1"/>
</dbReference>
<protein>
    <submittedName>
        <fullName evidence="6">HTH-type transcriptional regulator CysL</fullName>
    </submittedName>
</protein>
<evidence type="ECO:0000256" key="2">
    <source>
        <dbReference type="ARBA" id="ARBA00023015"/>
    </source>
</evidence>
<keyword evidence="3" id="KW-0238">DNA-binding</keyword>